<reference evidence="2 3" key="1">
    <citation type="submission" date="2021-03" db="EMBL/GenBank/DDBJ databases">
        <authorList>
            <person name="Kim M.K."/>
        </authorList>
    </citation>
    <scope>NUCLEOTIDE SEQUENCE [LARGE SCALE GENOMIC DNA]</scope>
    <source>
        <strain evidence="2 3">BT507</strain>
    </source>
</reference>
<comment type="caution">
    <text evidence="2">The sequence shown here is derived from an EMBL/GenBank/DDBJ whole genome shotgun (WGS) entry which is preliminary data.</text>
</comment>
<name>A0ABS3T847_9BACT</name>
<evidence type="ECO:0000313" key="3">
    <source>
        <dbReference type="Proteomes" id="UP000670527"/>
    </source>
</evidence>
<organism evidence="2 3">
    <name type="scientific">Hymenobacter defluvii</name>
    <dbReference type="NCBI Taxonomy" id="2054411"/>
    <lineage>
        <taxon>Bacteria</taxon>
        <taxon>Pseudomonadati</taxon>
        <taxon>Bacteroidota</taxon>
        <taxon>Cytophagia</taxon>
        <taxon>Cytophagales</taxon>
        <taxon>Hymenobacteraceae</taxon>
        <taxon>Hymenobacter</taxon>
    </lineage>
</organism>
<protein>
    <submittedName>
        <fullName evidence="2">DUF2141 domain-containing protein</fullName>
    </submittedName>
</protein>
<proteinExistence type="predicted"/>
<gene>
    <name evidence="2" type="ORF">J4D97_04035</name>
</gene>
<sequence>MNLSASILLKISLATGLLFPTHAPIQQDTVPVTVVITNLVSPTSTITLNFYNSSESFLKSGKAALHKKIVPQQQNTVQFQVELEPGEWAIALSQDVNDNGKMDRNFLGIPTEPYAFSNNVRPRFKAPDFEECMFVAEGESQTVAIRLEK</sequence>
<feature type="chain" id="PRO_5047447602" evidence="1">
    <location>
        <begin position="24"/>
        <end position="149"/>
    </location>
</feature>
<evidence type="ECO:0000256" key="1">
    <source>
        <dbReference type="SAM" id="SignalP"/>
    </source>
</evidence>
<accession>A0ABS3T847</accession>
<dbReference type="RefSeq" id="WP_208306448.1">
    <property type="nucleotide sequence ID" value="NZ_JAGETX010000001.1"/>
</dbReference>
<feature type="signal peptide" evidence="1">
    <location>
        <begin position="1"/>
        <end position="23"/>
    </location>
</feature>
<dbReference type="Pfam" id="PF09912">
    <property type="entry name" value="DUF2141"/>
    <property type="match status" value="1"/>
</dbReference>
<dbReference type="Proteomes" id="UP000670527">
    <property type="component" value="Unassembled WGS sequence"/>
</dbReference>
<dbReference type="InterPro" id="IPR018673">
    <property type="entry name" value="DUF2141"/>
</dbReference>
<dbReference type="EMBL" id="JAGETX010000001">
    <property type="protein sequence ID" value="MBO3269810.1"/>
    <property type="molecule type" value="Genomic_DNA"/>
</dbReference>
<evidence type="ECO:0000313" key="2">
    <source>
        <dbReference type="EMBL" id="MBO3269810.1"/>
    </source>
</evidence>
<keyword evidence="1" id="KW-0732">Signal</keyword>
<keyword evidence="3" id="KW-1185">Reference proteome</keyword>